<evidence type="ECO:0000313" key="2">
    <source>
        <dbReference type="EMBL" id="OQO00850.1"/>
    </source>
</evidence>
<organism evidence="2 3">
    <name type="scientific">Cryoendolithus antarcticus</name>
    <dbReference type="NCBI Taxonomy" id="1507870"/>
    <lineage>
        <taxon>Eukaryota</taxon>
        <taxon>Fungi</taxon>
        <taxon>Dikarya</taxon>
        <taxon>Ascomycota</taxon>
        <taxon>Pezizomycotina</taxon>
        <taxon>Dothideomycetes</taxon>
        <taxon>Dothideomycetidae</taxon>
        <taxon>Cladosporiales</taxon>
        <taxon>Cladosporiaceae</taxon>
        <taxon>Cryoendolithus</taxon>
    </lineage>
</organism>
<dbReference type="Proteomes" id="UP000192596">
    <property type="component" value="Unassembled WGS sequence"/>
</dbReference>
<keyword evidence="1" id="KW-1133">Transmembrane helix</keyword>
<dbReference type="Gene3D" id="1.20.120.1630">
    <property type="match status" value="1"/>
</dbReference>
<dbReference type="AlphaFoldDB" id="A0A1V8SP64"/>
<protein>
    <recommendedName>
        <fullName evidence="4">Steroid 5-alpha reductase C-terminal domain-containing protein</fullName>
    </recommendedName>
</protein>
<accession>A0A1V8SP64</accession>
<dbReference type="GO" id="GO:0016020">
    <property type="term" value="C:membrane"/>
    <property type="evidence" value="ECO:0007669"/>
    <property type="project" value="TreeGrafter"/>
</dbReference>
<feature type="transmembrane region" description="Helical" evidence="1">
    <location>
        <begin position="156"/>
        <end position="189"/>
    </location>
</feature>
<evidence type="ECO:0008006" key="4">
    <source>
        <dbReference type="Google" id="ProtNLM"/>
    </source>
</evidence>
<sequence>MLLSPVIGTAIPVVKTLSECASYSRTIEPYLPHLYSLPEQIWTHIADPVALRNIYVATNPVISGLAFSIALFPIFLVVSEVNRNWSQVDRVWSILPTLYHIHYAVWGRMSGLNTDKVDKILLFSLLWTTRLTYNYWRRGGYQIGSEDYRWNLIKGWIGTPAFFVLNVLFTSSIQSVLLFAVTTPTYLMLLSSRLEPRFTPLELTLSRALIPLIALEWYADGQQWAFHEAKATYQKTAKVPQGYTRAQLERGFNTTGMFKYSRHPNFAAEQSIWVLLYVIGALVTGEWFNWTAFGMIQYLGVFAGSTPLTEWISAGKYPEYKIYQQRVGKFLPWPFSKGWDEKEMEVLGPEVTEEARKGKAKKGQ</sequence>
<dbReference type="InterPro" id="IPR010721">
    <property type="entry name" value="UstE-like"/>
</dbReference>
<dbReference type="Pfam" id="PF06966">
    <property type="entry name" value="DUF1295"/>
    <property type="match status" value="1"/>
</dbReference>
<feature type="transmembrane region" description="Helical" evidence="1">
    <location>
        <begin position="61"/>
        <end position="79"/>
    </location>
</feature>
<gene>
    <name evidence="2" type="ORF">B0A48_13537</name>
</gene>
<dbReference type="OrthoDB" id="201504at2759"/>
<keyword evidence="1" id="KW-0472">Membrane</keyword>
<comment type="caution">
    <text evidence="2">The sequence shown here is derived from an EMBL/GenBank/DDBJ whole genome shotgun (WGS) entry which is preliminary data.</text>
</comment>
<evidence type="ECO:0000313" key="3">
    <source>
        <dbReference type="Proteomes" id="UP000192596"/>
    </source>
</evidence>
<dbReference type="PANTHER" id="PTHR32251:SF23">
    <property type="entry name" value="3-OXO-5-ALPHA-STEROID 4-DEHYDROGENASE (DUF1295)"/>
    <property type="match status" value="1"/>
</dbReference>
<reference evidence="3" key="1">
    <citation type="submission" date="2017-03" db="EMBL/GenBank/DDBJ databases">
        <title>Genomes of endolithic fungi from Antarctica.</title>
        <authorList>
            <person name="Coleine C."/>
            <person name="Masonjones S."/>
            <person name="Stajich J.E."/>
        </authorList>
    </citation>
    <scope>NUCLEOTIDE SEQUENCE [LARGE SCALE GENOMIC DNA]</scope>
    <source>
        <strain evidence="3">CCFEE 5527</strain>
    </source>
</reference>
<dbReference type="InParanoid" id="A0A1V8SP64"/>
<name>A0A1V8SP64_9PEZI</name>
<dbReference type="PANTHER" id="PTHR32251">
    <property type="entry name" value="3-OXO-5-ALPHA-STEROID 4-DEHYDROGENASE"/>
    <property type="match status" value="1"/>
</dbReference>
<evidence type="ECO:0000256" key="1">
    <source>
        <dbReference type="SAM" id="Phobius"/>
    </source>
</evidence>
<dbReference type="EMBL" id="NAJO01000033">
    <property type="protein sequence ID" value="OQO00850.1"/>
    <property type="molecule type" value="Genomic_DNA"/>
</dbReference>
<proteinExistence type="predicted"/>
<keyword evidence="1" id="KW-0812">Transmembrane</keyword>
<keyword evidence="3" id="KW-1185">Reference proteome</keyword>